<evidence type="ECO:0000313" key="3">
    <source>
        <dbReference type="Proteomes" id="UP000284731"/>
    </source>
</evidence>
<feature type="region of interest" description="Disordered" evidence="1">
    <location>
        <begin position="1"/>
        <end position="29"/>
    </location>
</feature>
<dbReference type="AlphaFoldDB" id="A0A412PAP0"/>
<organism evidence="2 3">
    <name type="scientific">Solobacterium moorei</name>
    <dbReference type="NCBI Taxonomy" id="102148"/>
    <lineage>
        <taxon>Bacteria</taxon>
        <taxon>Bacillati</taxon>
        <taxon>Bacillota</taxon>
        <taxon>Erysipelotrichia</taxon>
        <taxon>Erysipelotrichales</taxon>
        <taxon>Erysipelotrichaceae</taxon>
        <taxon>Solobacterium</taxon>
    </lineage>
</organism>
<name>A0A412PAP0_9FIRM</name>
<protein>
    <recommendedName>
        <fullName evidence="4">DUF4355 domain-containing protein</fullName>
    </recommendedName>
</protein>
<evidence type="ECO:0000313" key="2">
    <source>
        <dbReference type="EMBL" id="RGT53670.1"/>
    </source>
</evidence>
<comment type="caution">
    <text evidence="2">The sequence shown here is derived from an EMBL/GenBank/DDBJ whole genome shotgun (WGS) entry which is preliminary data.</text>
</comment>
<dbReference type="RefSeq" id="WP_118765338.1">
    <property type="nucleotide sequence ID" value="NZ_CABJCF010000005.1"/>
</dbReference>
<gene>
    <name evidence="2" type="ORF">DWX20_09535</name>
</gene>
<dbReference type="EMBL" id="QRWX01000005">
    <property type="protein sequence ID" value="RGT53670.1"/>
    <property type="molecule type" value="Genomic_DNA"/>
</dbReference>
<evidence type="ECO:0008006" key="4">
    <source>
        <dbReference type="Google" id="ProtNLM"/>
    </source>
</evidence>
<reference evidence="2 3" key="1">
    <citation type="submission" date="2018-08" db="EMBL/GenBank/DDBJ databases">
        <title>A genome reference for cultivated species of the human gut microbiota.</title>
        <authorList>
            <person name="Zou Y."/>
            <person name="Xue W."/>
            <person name="Luo G."/>
        </authorList>
    </citation>
    <scope>NUCLEOTIDE SEQUENCE [LARGE SCALE GENOMIC DNA]</scope>
    <source>
        <strain evidence="2 3">AF18-46</strain>
    </source>
</reference>
<feature type="compositionally biased region" description="Polar residues" evidence="1">
    <location>
        <begin position="1"/>
        <end position="26"/>
    </location>
</feature>
<evidence type="ECO:0000256" key="1">
    <source>
        <dbReference type="SAM" id="MobiDB-lite"/>
    </source>
</evidence>
<proteinExistence type="predicted"/>
<dbReference type="Proteomes" id="UP000284731">
    <property type="component" value="Unassembled WGS sequence"/>
</dbReference>
<accession>A0A412PAP0</accession>
<sequence length="167" mass="18755">MNETVEQGNVTVDETQENDATVSIENTQEKTARTFTQQEVDDIVLKRLNKERAKFADYEDLKAKVTDIDVYKEKAEKTDALQAQLEAITKANEVRDIREKVASDTKVPANLLTGLTEEACLEQAQAILAFAKTNGYPRVKDSGELQNIPVGSTKQQFANWFNETINK</sequence>